<evidence type="ECO:0000313" key="4">
    <source>
        <dbReference type="EMBL" id="TQM63901.1"/>
    </source>
</evidence>
<feature type="signal peptide" evidence="2">
    <location>
        <begin position="1"/>
        <end position="26"/>
    </location>
</feature>
<proteinExistence type="predicted"/>
<dbReference type="OrthoDB" id="8871309at2"/>
<dbReference type="EMBL" id="VFPM01000001">
    <property type="protein sequence ID" value="TQM63901.1"/>
    <property type="molecule type" value="Genomic_DNA"/>
</dbReference>
<name>A0A543HZY2_9MICO</name>
<organism evidence="4 5">
    <name type="scientific">Humibacillus xanthopallidus</name>
    <dbReference type="NCBI Taxonomy" id="412689"/>
    <lineage>
        <taxon>Bacteria</taxon>
        <taxon>Bacillati</taxon>
        <taxon>Actinomycetota</taxon>
        <taxon>Actinomycetes</taxon>
        <taxon>Micrococcales</taxon>
        <taxon>Intrasporangiaceae</taxon>
        <taxon>Humibacillus</taxon>
    </lineage>
</organism>
<feature type="compositionally biased region" description="Low complexity" evidence="1">
    <location>
        <begin position="680"/>
        <end position="691"/>
    </location>
</feature>
<dbReference type="Proteomes" id="UP000316747">
    <property type="component" value="Unassembled WGS sequence"/>
</dbReference>
<feature type="domain" description="Alpha-galactosidase NEW3" evidence="3">
    <location>
        <begin position="312"/>
        <end position="377"/>
    </location>
</feature>
<keyword evidence="5" id="KW-1185">Reference proteome</keyword>
<accession>A0A543HZY2</accession>
<dbReference type="InterPro" id="IPR029058">
    <property type="entry name" value="AB_hydrolase_fold"/>
</dbReference>
<evidence type="ECO:0000259" key="3">
    <source>
        <dbReference type="Pfam" id="PF10633"/>
    </source>
</evidence>
<protein>
    <submittedName>
        <fullName evidence="4">Alpha-galactosidase-like protein</fullName>
    </submittedName>
</protein>
<dbReference type="Gene3D" id="2.60.40.10">
    <property type="entry name" value="Immunoglobulins"/>
    <property type="match status" value="1"/>
</dbReference>
<dbReference type="Pfam" id="PF10633">
    <property type="entry name" value="NPCBM_assoc"/>
    <property type="match status" value="1"/>
</dbReference>
<dbReference type="AlphaFoldDB" id="A0A543HZY2"/>
<dbReference type="Gene3D" id="3.40.50.1820">
    <property type="entry name" value="alpha/beta hydrolase"/>
    <property type="match status" value="1"/>
</dbReference>
<dbReference type="InterPro" id="IPR013783">
    <property type="entry name" value="Ig-like_fold"/>
</dbReference>
<comment type="caution">
    <text evidence="4">The sequence shown here is derived from an EMBL/GenBank/DDBJ whole genome shotgun (WGS) entry which is preliminary data.</text>
</comment>
<dbReference type="SUPFAM" id="SSF53474">
    <property type="entry name" value="alpha/beta-Hydrolases"/>
    <property type="match status" value="1"/>
</dbReference>
<evidence type="ECO:0000256" key="2">
    <source>
        <dbReference type="SAM" id="SignalP"/>
    </source>
</evidence>
<dbReference type="InterPro" id="IPR018905">
    <property type="entry name" value="A-galactase_NEW3"/>
</dbReference>
<evidence type="ECO:0000256" key="1">
    <source>
        <dbReference type="SAM" id="MobiDB-lite"/>
    </source>
</evidence>
<keyword evidence="2" id="KW-0732">Signal</keyword>
<evidence type="ECO:0000313" key="5">
    <source>
        <dbReference type="Proteomes" id="UP000316747"/>
    </source>
</evidence>
<feature type="chain" id="PRO_5038568488" evidence="2">
    <location>
        <begin position="27"/>
        <end position="1222"/>
    </location>
</feature>
<feature type="region of interest" description="Disordered" evidence="1">
    <location>
        <begin position="680"/>
        <end position="723"/>
    </location>
</feature>
<sequence length="1222" mass="125744">MRRGWLLAVCATLVSALVFPVASATAEGKDTPPAAPDPCTQHVAYQVDAAGFFNAGVGTNDRCEPQAGSWDLMYRWPYGPGTSFTTVKSGSGTYVLGEDVSPVRSVDAAPGSPDTVSEREYLLPSGLRVTQRLEIGEGFTPNRLDMVKASYTIANPTGEAQPAELRVMLDTELNYNDGAPFQIPGVGPVTTEREFSGSDVPDFYAAFANFQDPEHIGAGLLKVPGEIVPSRVVFGTWPNLSRNVWDVTTNPATPITYDSAVAAYFRPPSTGGTIPAGESVTFTTRYGRASTSSDLRPPLSMTVLAPAQAALGSPFQVSVYVTNVGTGPATNGFARLYVPSGFTVAEPTVVALTDPLDTNQTQQVTWTVTPVEPFLVGMQPISVTTLADNAAEKIVTRDIEVVSGGRPVTTYPLLGAHGITGQASDMDVALQEAANTVPNLSGRQSVPTGAITSVWTNGQAIVDYTRGTLLPQAGAPKANVIAHSKGGLDTRVAMWNHPELFDSLGMLATPNGGSGSADTLCVLRRLPFGIGDKPFAEMGPCETEADGLFDLQTGYMRDVFNVIVRDHPEHLKVVAAGDCGGTGRVSCNGANALAKCKGGADGIMHGDTVVCVESAFARTTAYSDGLAQALSPLFDADHTGMRTGACPITRVLAELYPLDSVGNQWLAGGSCGGRTALRASASTSSTSTTSTDDVFGSAASADQVPRTALGSPTTPAAFTVDPEGGDRARATVVLPAGVTATVSVTDTAGAPDTSATVTPVDLFGDTGYQVALTGLAGQTRRVQVTPSGAAQVGLLSTVLAGPTTATVTVTPGAPGAATQLAVKVPGVSSAAAKAGTVSAAWQDGATQRTTTLTYDSAADVFRGSFLPPAGSFVPVDISVDVAGRSRMLTSGVVVADGTGSFTGVGGTSLVDTTGDGKPDVFRIPVGVDVAAAGTYQVAVDLATSAGAVLSAGGSAQLQEGAGVVNLDVPVRELLLTGVDGPYDVTAAVLTEGTATRRIVARQTTIGSTGPFATAQVPTAQVVLSRPAPSSVDSNRDGRYDTLRFAGAVSVPTPGDYLLSATLLSPTGLVVGTFDRTVTLPAGRPAYSVDFPGELVGANGSGRYSLTGLTLTAVDNPRNTDRVHQVQTRVLDSSQWVGGTPNVTTLQQMWKAAQDSDAVSPFGLYVSESNRLERVARAIAGGDPATARSLLGVFVTDVGKATGVDPDWRARLTGYASTLQATL</sequence>
<dbReference type="GO" id="GO:0005975">
    <property type="term" value="P:carbohydrate metabolic process"/>
    <property type="evidence" value="ECO:0007669"/>
    <property type="project" value="UniProtKB-ARBA"/>
</dbReference>
<reference evidence="4 5" key="1">
    <citation type="submission" date="2019-06" db="EMBL/GenBank/DDBJ databases">
        <title>Genome sequencing of plant associated microbes to promote plant fitness in Sorghum bicolor and Oryza sativa.</title>
        <authorList>
            <person name="Coleman-Derr D."/>
        </authorList>
    </citation>
    <scope>NUCLEOTIDE SEQUENCE [LARGE SCALE GENOMIC DNA]</scope>
    <source>
        <strain evidence="4 5">KV-663</strain>
    </source>
</reference>
<gene>
    <name evidence="4" type="ORF">FBY41_0255</name>
</gene>